<name>A0ABU6Q7I0_9FABA</name>
<accession>A0ABU6Q7I0</accession>
<feature type="region of interest" description="Disordered" evidence="1">
    <location>
        <begin position="46"/>
        <end position="67"/>
    </location>
</feature>
<proteinExistence type="predicted"/>
<gene>
    <name evidence="2" type="ORF">PIB30_017696</name>
</gene>
<organism evidence="2 3">
    <name type="scientific">Stylosanthes scabra</name>
    <dbReference type="NCBI Taxonomy" id="79078"/>
    <lineage>
        <taxon>Eukaryota</taxon>
        <taxon>Viridiplantae</taxon>
        <taxon>Streptophyta</taxon>
        <taxon>Embryophyta</taxon>
        <taxon>Tracheophyta</taxon>
        <taxon>Spermatophyta</taxon>
        <taxon>Magnoliopsida</taxon>
        <taxon>eudicotyledons</taxon>
        <taxon>Gunneridae</taxon>
        <taxon>Pentapetalae</taxon>
        <taxon>rosids</taxon>
        <taxon>fabids</taxon>
        <taxon>Fabales</taxon>
        <taxon>Fabaceae</taxon>
        <taxon>Papilionoideae</taxon>
        <taxon>50 kb inversion clade</taxon>
        <taxon>dalbergioids sensu lato</taxon>
        <taxon>Dalbergieae</taxon>
        <taxon>Pterocarpus clade</taxon>
        <taxon>Stylosanthes</taxon>
    </lineage>
</organism>
<comment type="caution">
    <text evidence="2">The sequence shown here is derived from an EMBL/GenBank/DDBJ whole genome shotgun (WGS) entry which is preliminary data.</text>
</comment>
<evidence type="ECO:0000313" key="2">
    <source>
        <dbReference type="EMBL" id="MED6107806.1"/>
    </source>
</evidence>
<dbReference type="EMBL" id="JASCZI010000052">
    <property type="protein sequence ID" value="MED6107806.1"/>
    <property type="molecule type" value="Genomic_DNA"/>
</dbReference>
<evidence type="ECO:0000256" key="1">
    <source>
        <dbReference type="SAM" id="MobiDB-lite"/>
    </source>
</evidence>
<protein>
    <submittedName>
        <fullName evidence="2">Uncharacterized protein</fullName>
    </submittedName>
</protein>
<keyword evidence="3" id="KW-1185">Reference proteome</keyword>
<evidence type="ECO:0000313" key="3">
    <source>
        <dbReference type="Proteomes" id="UP001341840"/>
    </source>
</evidence>
<sequence>MYPETPMSVPFVLALENAGSIIHETKLEVMGRSGAWDRRSLTELRGHRPSVSGVGSTEQLGQSISTSSSSSLYTDQLLHQASDLTPNHRTSINLLQSSSSPSRQLVPRRHLLRRSQSHLVICSVLQNRSDLI</sequence>
<feature type="compositionally biased region" description="Polar residues" evidence="1">
    <location>
        <begin position="53"/>
        <end position="62"/>
    </location>
</feature>
<dbReference type="Proteomes" id="UP001341840">
    <property type="component" value="Unassembled WGS sequence"/>
</dbReference>
<reference evidence="2 3" key="1">
    <citation type="journal article" date="2023" name="Plants (Basel)">
        <title>Bridging the Gap: Combining Genomics and Transcriptomics Approaches to Understand Stylosanthes scabra, an Orphan Legume from the Brazilian Caatinga.</title>
        <authorList>
            <person name="Ferreira-Neto J.R.C."/>
            <person name="da Silva M.D."/>
            <person name="Binneck E."/>
            <person name="de Melo N.F."/>
            <person name="da Silva R.H."/>
            <person name="de Melo A.L.T.M."/>
            <person name="Pandolfi V."/>
            <person name="Bustamante F.O."/>
            <person name="Brasileiro-Vidal A.C."/>
            <person name="Benko-Iseppon A.M."/>
        </authorList>
    </citation>
    <scope>NUCLEOTIDE SEQUENCE [LARGE SCALE GENOMIC DNA]</scope>
    <source>
        <tissue evidence="2">Leaves</tissue>
    </source>
</reference>